<reference evidence="2" key="1">
    <citation type="submission" date="2011-07" db="EMBL/GenBank/DDBJ databases">
        <authorList>
            <consortium name="Caenorhabditis brenneri Sequencing and Analysis Consortium"/>
            <person name="Wilson R.K."/>
        </authorList>
    </citation>
    <scope>NUCLEOTIDE SEQUENCE [LARGE SCALE GENOMIC DNA]</scope>
    <source>
        <strain evidence="2">PB2801</strain>
    </source>
</reference>
<protein>
    <submittedName>
        <fullName evidence="1">Uncharacterized protein</fullName>
    </submittedName>
</protein>
<name>G0MCY9_CAEBE</name>
<dbReference type="EMBL" id="GL379790">
    <property type="protein sequence ID" value="EGT49613.1"/>
    <property type="molecule type" value="Genomic_DNA"/>
</dbReference>
<dbReference type="InParanoid" id="G0MCY9"/>
<sequence>MNMEKRIKIIRERE</sequence>
<proteinExistence type="predicted"/>
<keyword evidence="2" id="KW-1185">Reference proteome</keyword>
<evidence type="ECO:0000313" key="2">
    <source>
        <dbReference type="Proteomes" id="UP000008068"/>
    </source>
</evidence>
<organism evidence="2">
    <name type="scientific">Caenorhabditis brenneri</name>
    <name type="common">Nematode worm</name>
    <dbReference type="NCBI Taxonomy" id="135651"/>
    <lineage>
        <taxon>Eukaryota</taxon>
        <taxon>Metazoa</taxon>
        <taxon>Ecdysozoa</taxon>
        <taxon>Nematoda</taxon>
        <taxon>Chromadorea</taxon>
        <taxon>Rhabditida</taxon>
        <taxon>Rhabditina</taxon>
        <taxon>Rhabditomorpha</taxon>
        <taxon>Rhabditoidea</taxon>
        <taxon>Rhabditidae</taxon>
        <taxon>Peloderinae</taxon>
        <taxon>Caenorhabditis</taxon>
    </lineage>
</organism>
<accession>G0MCY9</accession>
<evidence type="ECO:0000313" key="1">
    <source>
        <dbReference type="EMBL" id="EGT49613.1"/>
    </source>
</evidence>
<dbReference type="Proteomes" id="UP000008068">
    <property type="component" value="Unassembled WGS sequence"/>
</dbReference>
<gene>
    <name evidence="1" type="ORF">CAEBREN_13940</name>
</gene>